<dbReference type="Proteomes" id="UP001324634">
    <property type="component" value="Chromosome"/>
</dbReference>
<sequence length="98" mass="11284">MEVKLEKHLGPYDLWHLSLNDENFVWLRKISEIIVEMDELNDAKEKDPQIFTKIRSDLKGLFFPAVNSGSDFDTRLAEALEKDPHICLQMGQLKGLLG</sequence>
<keyword evidence="2" id="KW-1185">Reference proteome</keyword>
<dbReference type="KEGG" id="psti:SOO65_04100"/>
<gene>
    <name evidence="1" type="ORF">SOO65_04100</name>
</gene>
<evidence type="ECO:0000313" key="2">
    <source>
        <dbReference type="Proteomes" id="UP001324634"/>
    </source>
</evidence>
<name>A0AAX4HRR0_9BACT</name>
<accession>A0AAX4HRR0</accession>
<dbReference type="RefSeq" id="WP_321397375.1">
    <property type="nucleotide sequence ID" value="NZ_CP139487.1"/>
</dbReference>
<dbReference type="EMBL" id="CP139487">
    <property type="protein sequence ID" value="WPU65921.1"/>
    <property type="molecule type" value="Genomic_DNA"/>
</dbReference>
<dbReference type="AlphaFoldDB" id="A0AAX4HRR0"/>
<proteinExistence type="predicted"/>
<evidence type="ECO:0000313" key="1">
    <source>
        <dbReference type="EMBL" id="WPU65921.1"/>
    </source>
</evidence>
<protein>
    <submittedName>
        <fullName evidence="1">Uncharacterized protein</fullName>
    </submittedName>
</protein>
<reference evidence="1 2" key="1">
    <citation type="submission" date="2023-11" db="EMBL/GenBank/DDBJ databases">
        <title>Peredibacter starrii A3.12.</title>
        <authorList>
            <person name="Mitchell R.J."/>
        </authorList>
    </citation>
    <scope>NUCLEOTIDE SEQUENCE [LARGE SCALE GENOMIC DNA]</scope>
    <source>
        <strain evidence="1 2">A3.12</strain>
    </source>
</reference>
<organism evidence="1 2">
    <name type="scientific">Peredibacter starrii</name>
    <dbReference type="NCBI Taxonomy" id="28202"/>
    <lineage>
        <taxon>Bacteria</taxon>
        <taxon>Pseudomonadati</taxon>
        <taxon>Bdellovibrionota</taxon>
        <taxon>Bacteriovoracia</taxon>
        <taxon>Bacteriovoracales</taxon>
        <taxon>Bacteriovoracaceae</taxon>
        <taxon>Peredibacter</taxon>
    </lineage>
</organism>